<gene>
    <name evidence="8" type="ORF">BVC80_1065g172</name>
</gene>
<evidence type="ECO:0000256" key="4">
    <source>
        <dbReference type="ARBA" id="ARBA00023002"/>
    </source>
</evidence>
<dbReference type="Gene3D" id="3.40.50.80">
    <property type="entry name" value="Nucleotide-binding domain of ferredoxin-NADP reductase (FNR) module"/>
    <property type="match status" value="2"/>
</dbReference>
<dbReference type="AlphaFoldDB" id="A0A200RD19"/>
<name>A0A200RD19_MACCD</name>
<evidence type="ECO:0000256" key="6">
    <source>
        <dbReference type="SAM" id="Phobius"/>
    </source>
</evidence>
<dbReference type="SUPFAM" id="SSF52343">
    <property type="entry name" value="Ferredoxin reductase-like, C-terminal NADP-linked domain"/>
    <property type="match status" value="1"/>
</dbReference>
<feature type="transmembrane region" description="Helical" evidence="6">
    <location>
        <begin position="154"/>
        <end position="174"/>
    </location>
</feature>
<feature type="transmembrane region" description="Helical" evidence="6">
    <location>
        <begin position="98"/>
        <end position="126"/>
    </location>
</feature>
<keyword evidence="9" id="KW-1185">Reference proteome</keyword>
<sequence>MLSTANLQIVLKVLIILISAVWVSLWLLKPTELWTKSWHKAEDGARKTVFGYYGLNFVVYSVPAIAVAIIGFIYLHLYAKEPRRQMRMSINKLSNPFIVYRPLGIISGSELLAVTIFIIFLVWTIYAHLSNDFKKMIPTKSLKLNTWQFKFMKVGTRLGLLAEACLALLLLPVLRGMSLFRLIGIQFEASVRYHICLGTAMILFATLHGTTTFFIWGVKHQIQDEMWLWQKTGRVYLAGELTLVTGLVIWITSLPQIRRKWFEIFYYTHHLYAVFLVLFLLHTGDRHFYMVFSGVLLFGMDKLLRIIQSRPATCIVSARIFPSKAVELSLSKDPRLKYTPTSLIFLKVPSISKLQWHPFSITSSSSVDDERISVIVKGDGWWTNSLYNTILAALDSDPHQVKCLPVHVEGPYGPVSTDFLRYDSLLLVAGGIGITPFLSILQELAFIQNSKKSTLPTRIQLIYAVKKSEDISLLNPISPLLLNQSLGQSSLAVKVFVTQEERSATTLRELLHELSKVQIVNFNSKGLNYTISGFPNLPWLAGIAGFSSIVFLVALGCLNHAFLHSEKKASEKKNPSWVTDVLLICSFIIAITFGALATVIMKQRRTKKDLPPIAVKQCVDTEFGSLESKDILEDHEIHYGERPNFEDIFSQFPNQTGGSNIGVLVCGPESMKESVALSCRQHSQGFITGGGKGRKPYFSFHSLNFAL</sequence>
<evidence type="ECO:0000313" key="8">
    <source>
        <dbReference type="EMBL" id="OVA20614.1"/>
    </source>
</evidence>
<dbReference type="OMA" id="HHIQDEM"/>
<dbReference type="PANTHER" id="PTHR11972">
    <property type="entry name" value="NADPH OXIDASE"/>
    <property type="match status" value="1"/>
</dbReference>
<accession>A0A200RD19</accession>
<dbReference type="InterPro" id="IPR017927">
    <property type="entry name" value="FAD-bd_FR_type"/>
</dbReference>
<dbReference type="InterPro" id="IPR017938">
    <property type="entry name" value="Riboflavin_synthase-like_b-brl"/>
</dbReference>
<dbReference type="SUPFAM" id="SSF63380">
    <property type="entry name" value="Riboflavin synthase domain-like"/>
    <property type="match status" value="1"/>
</dbReference>
<dbReference type="InterPro" id="IPR050369">
    <property type="entry name" value="RBOH/FRE"/>
</dbReference>
<dbReference type="GO" id="GO:0005886">
    <property type="term" value="C:plasma membrane"/>
    <property type="evidence" value="ECO:0007669"/>
    <property type="project" value="TreeGrafter"/>
</dbReference>
<dbReference type="EMBL" id="MVGT01000078">
    <property type="protein sequence ID" value="OVA20614.1"/>
    <property type="molecule type" value="Genomic_DNA"/>
</dbReference>
<dbReference type="SFLD" id="SFLDG01168">
    <property type="entry name" value="Ferric_reductase_subgroup_(FRE"/>
    <property type="match status" value="1"/>
</dbReference>
<keyword evidence="5 6" id="KW-0472">Membrane</keyword>
<dbReference type="CDD" id="cd06186">
    <property type="entry name" value="NOX_Duox_like_FAD_NADP"/>
    <property type="match status" value="1"/>
</dbReference>
<dbReference type="PROSITE" id="PS51384">
    <property type="entry name" value="FAD_FR"/>
    <property type="match status" value="1"/>
</dbReference>
<dbReference type="Pfam" id="PF01794">
    <property type="entry name" value="Ferric_reduct"/>
    <property type="match status" value="1"/>
</dbReference>
<evidence type="ECO:0000256" key="1">
    <source>
        <dbReference type="ARBA" id="ARBA00004141"/>
    </source>
</evidence>
<dbReference type="Proteomes" id="UP000195402">
    <property type="component" value="Unassembled WGS sequence"/>
</dbReference>
<dbReference type="Pfam" id="PF08022">
    <property type="entry name" value="FAD_binding_8"/>
    <property type="match status" value="1"/>
</dbReference>
<dbReference type="FunCoup" id="A0A200RD19">
    <property type="interactions" value="38"/>
</dbReference>
<evidence type="ECO:0000256" key="5">
    <source>
        <dbReference type="ARBA" id="ARBA00023136"/>
    </source>
</evidence>
<feature type="transmembrane region" description="Helical" evidence="6">
    <location>
        <begin position="235"/>
        <end position="252"/>
    </location>
</feature>
<evidence type="ECO:0000256" key="2">
    <source>
        <dbReference type="ARBA" id="ARBA00022692"/>
    </source>
</evidence>
<comment type="subcellular location">
    <subcellularLocation>
        <location evidence="1">Membrane</location>
        <topology evidence="1">Multi-pass membrane protein</topology>
    </subcellularLocation>
</comment>
<dbReference type="InterPro" id="IPR013112">
    <property type="entry name" value="FAD-bd_8"/>
</dbReference>
<proteinExistence type="predicted"/>
<dbReference type="GO" id="GO:0000293">
    <property type="term" value="F:ferric-chelate reductase activity"/>
    <property type="evidence" value="ECO:0007669"/>
    <property type="project" value="TreeGrafter"/>
</dbReference>
<evidence type="ECO:0000256" key="3">
    <source>
        <dbReference type="ARBA" id="ARBA00022989"/>
    </source>
</evidence>
<keyword evidence="3 6" id="KW-1133">Transmembrane helix</keyword>
<keyword evidence="2 6" id="KW-0812">Transmembrane</keyword>
<feature type="transmembrane region" description="Helical" evidence="6">
    <location>
        <begin position="9"/>
        <end position="28"/>
    </location>
</feature>
<feature type="transmembrane region" description="Helical" evidence="6">
    <location>
        <begin position="264"/>
        <end position="281"/>
    </location>
</feature>
<reference evidence="8 9" key="1">
    <citation type="journal article" date="2017" name="Mol. Plant">
        <title>The Genome of Medicinal Plant Macleaya cordata Provides New Insights into Benzylisoquinoline Alkaloids Metabolism.</title>
        <authorList>
            <person name="Liu X."/>
            <person name="Liu Y."/>
            <person name="Huang P."/>
            <person name="Ma Y."/>
            <person name="Qing Z."/>
            <person name="Tang Q."/>
            <person name="Cao H."/>
            <person name="Cheng P."/>
            <person name="Zheng Y."/>
            <person name="Yuan Z."/>
            <person name="Zhou Y."/>
            <person name="Liu J."/>
            <person name="Tang Z."/>
            <person name="Zhuo Y."/>
            <person name="Zhang Y."/>
            <person name="Yu L."/>
            <person name="Huang J."/>
            <person name="Yang P."/>
            <person name="Peng Q."/>
            <person name="Zhang J."/>
            <person name="Jiang W."/>
            <person name="Zhang Z."/>
            <person name="Lin K."/>
            <person name="Ro D.K."/>
            <person name="Chen X."/>
            <person name="Xiong X."/>
            <person name="Shang Y."/>
            <person name="Huang S."/>
            <person name="Zeng J."/>
        </authorList>
    </citation>
    <scope>NUCLEOTIDE SEQUENCE [LARGE SCALE GENOMIC DNA]</scope>
    <source>
        <strain evidence="9">cv. BLH2017</strain>
        <tissue evidence="8">Root</tissue>
    </source>
</reference>
<feature type="transmembrane region" description="Helical" evidence="6">
    <location>
        <begin position="57"/>
        <end position="77"/>
    </location>
</feature>
<evidence type="ECO:0000313" key="9">
    <source>
        <dbReference type="Proteomes" id="UP000195402"/>
    </source>
</evidence>
<dbReference type="InterPro" id="IPR013130">
    <property type="entry name" value="Fe3_Rdtase_TM_dom"/>
</dbReference>
<comment type="caution">
    <text evidence="8">The sequence shown here is derived from an EMBL/GenBank/DDBJ whole genome shotgun (WGS) entry which is preliminary data.</text>
</comment>
<protein>
    <submittedName>
        <fullName evidence="8">FAD-binding 8</fullName>
    </submittedName>
</protein>
<feature type="domain" description="FAD-binding FR-type" evidence="7">
    <location>
        <begin position="307"/>
        <end position="418"/>
    </location>
</feature>
<feature type="transmembrane region" description="Helical" evidence="6">
    <location>
        <begin position="539"/>
        <end position="561"/>
    </location>
</feature>
<dbReference type="InterPro" id="IPR039261">
    <property type="entry name" value="FNR_nucleotide-bd"/>
</dbReference>
<dbReference type="InterPro" id="IPR013121">
    <property type="entry name" value="Fe_red_NAD-bd_6"/>
</dbReference>
<dbReference type="OrthoDB" id="167398at2759"/>
<dbReference type="InParanoid" id="A0A200RD19"/>
<dbReference type="PANTHER" id="PTHR11972:SF155">
    <property type="entry name" value="FERRIC REDUCTION OXIDASE 8, MITOCHONDRIAL"/>
    <property type="match status" value="1"/>
</dbReference>
<dbReference type="Pfam" id="PF08030">
    <property type="entry name" value="NAD_binding_6"/>
    <property type="match status" value="1"/>
</dbReference>
<feature type="transmembrane region" description="Helical" evidence="6">
    <location>
        <begin position="581"/>
        <end position="601"/>
    </location>
</feature>
<evidence type="ECO:0000259" key="7">
    <source>
        <dbReference type="PROSITE" id="PS51384"/>
    </source>
</evidence>
<organism evidence="8 9">
    <name type="scientific">Macleaya cordata</name>
    <name type="common">Five-seeded plume-poppy</name>
    <name type="synonym">Bocconia cordata</name>
    <dbReference type="NCBI Taxonomy" id="56857"/>
    <lineage>
        <taxon>Eukaryota</taxon>
        <taxon>Viridiplantae</taxon>
        <taxon>Streptophyta</taxon>
        <taxon>Embryophyta</taxon>
        <taxon>Tracheophyta</taxon>
        <taxon>Spermatophyta</taxon>
        <taxon>Magnoliopsida</taxon>
        <taxon>Ranunculales</taxon>
        <taxon>Papaveraceae</taxon>
        <taxon>Papaveroideae</taxon>
        <taxon>Macleaya</taxon>
    </lineage>
</organism>
<dbReference type="SFLD" id="SFLDS00052">
    <property type="entry name" value="Ferric_Reductase_Domain"/>
    <property type="match status" value="1"/>
</dbReference>
<feature type="transmembrane region" description="Helical" evidence="6">
    <location>
        <begin position="195"/>
        <end position="215"/>
    </location>
</feature>
<keyword evidence="4" id="KW-0560">Oxidoreductase</keyword>